<dbReference type="OrthoDB" id="3979768at2759"/>
<evidence type="ECO:0000256" key="2">
    <source>
        <dbReference type="ARBA" id="ARBA00007677"/>
    </source>
</evidence>
<gene>
    <name evidence="8" type="ORF">CYBJADRAFT_168677</name>
</gene>
<keyword evidence="7" id="KW-0472">Membrane</keyword>
<dbReference type="Pfam" id="PF01793">
    <property type="entry name" value="Glyco_transf_15"/>
    <property type="match status" value="1"/>
</dbReference>
<dbReference type="GO" id="GO:0005794">
    <property type="term" value="C:Golgi apparatus"/>
    <property type="evidence" value="ECO:0007669"/>
    <property type="project" value="TreeGrafter"/>
</dbReference>
<dbReference type="STRING" id="983966.A0A1E4RYL6"/>
<dbReference type="PANTHER" id="PTHR31121">
    <property type="entry name" value="ALPHA-1,2 MANNOSYLTRANSFERASE KTR1"/>
    <property type="match status" value="1"/>
</dbReference>
<keyword evidence="4 8" id="KW-0808">Transferase</keyword>
<dbReference type="GO" id="GO:0000032">
    <property type="term" value="P:cell wall mannoprotein biosynthetic process"/>
    <property type="evidence" value="ECO:0007669"/>
    <property type="project" value="TreeGrafter"/>
</dbReference>
<organism evidence="8 9">
    <name type="scientific">Cyberlindnera jadinii (strain ATCC 18201 / CBS 1600 / BCRC 20928 / JCM 3617 / NBRC 0987 / NRRL Y-1542)</name>
    <name type="common">Torula yeast</name>
    <name type="synonym">Candida utilis</name>
    <dbReference type="NCBI Taxonomy" id="983966"/>
    <lineage>
        <taxon>Eukaryota</taxon>
        <taxon>Fungi</taxon>
        <taxon>Dikarya</taxon>
        <taxon>Ascomycota</taxon>
        <taxon>Saccharomycotina</taxon>
        <taxon>Saccharomycetes</taxon>
        <taxon>Phaffomycetales</taxon>
        <taxon>Phaffomycetaceae</taxon>
        <taxon>Cyberlindnera</taxon>
    </lineage>
</organism>
<keyword evidence="9" id="KW-1185">Reference proteome</keyword>
<keyword evidence="3" id="KW-0328">Glycosyltransferase</keyword>
<dbReference type="GO" id="GO:0006487">
    <property type="term" value="P:protein N-linked glycosylation"/>
    <property type="evidence" value="ECO:0007669"/>
    <property type="project" value="TreeGrafter"/>
</dbReference>
<dbReference type="AlphaFoldDB" id="A0A1E4RYL6"/>
<keyword evidence="7" id="KW-0812">Transmembrane</keyword>
<dbReference type="InterPro" id="IPR029044">
    <property type="entry name" value="Nucleotide-diphossugar_trans"/>
</dbReference>
<dbReference type="Gene3D" id="3.90.550.10">
    <property type="entry name" value="Spore Coat Polysaccharide Biosynthesis Protein SpsA, Chain A"/>
    <property type="match status" value="1"/>
</dbReference>
<dbReference type="OMA" id="NARIESW"/>
<evidence type="ECO:0000256" key="3">
    <source>
        <dbReference type="ARBA" id="ARBA00022676"/>
    </source>
</evidence>
<evidence type="ECO:0000256" key="5">
    <source>
        <dbReference type="ARBA" id="ARBA00022968"/>
    </source>
</evidence>
<sequence>MSQLRFLVHGLSRLGLRSKVWVFSMFAVVVLFTTIGMLVVDDGAVQSLNDAWDSTQSSAKTVGESDVVVMDSEPRPAEDSKSPVNGFSGKGEVKDNYDDNDGNLHDNGGEDNTPIRAAFILQARNSDLKRIVDTVFTMEERFNKAHNYDWVFISDMSHSSSFQRTVSRLASGNVLFHKIDRATYLSFPSGINRAEVSRHRKLLRMKSSDSQAKNDNQRHFNKFWSREIFNMDFLQDYDYYMRVNPDTFAYCDFTVDPFEYMKKMEKTYMFTFATSHSPGAFPTLWSSVKNYIEENPDDVDPDHLLDFVSDDKAESFNGCHFRSSLEVGNLKFFRGEKYQRLAKFLEERNGLYYEGWDESTIRTIGVTLLQSREKLQFMNNVGVIDKSLKNLNLNQCPKDIDIRLRSRCTCNPADDITWSKESCVSRYYEVNGVNLPKEAGD</sequence>
<evidence type="ECO:0000256" key="6">
    <source>
        <dbReference type="SAM" id="MobiDB-lite"/>
    </source>
</evidence>
<evidence type="ECO:0000256" key="4">
    <source>
        <dbReference type="ARBA" id="ARBA00022679"/>
    </source>
</evidence>
<comment type="subcellular location">
    <subcellularLocation>
        <location evidence="1">Membrane</location>
        <topology evidence="1">Single-pass type II membrane protein</topology>
    </subcellularLocation>
</comment>
<feature type="transmembrane region" description="Helical" evidence="7">
    <location>
        <begin position="20"/>
        <end position="40"/>
    </location>
</feature>
<evidence type="ECO:0000256" key="7">
    <source>
        <dbReference type="SAM" id="Phobius"/>
    </source>
</evidence>
<feature type="region of interest" description="Disordered" evidence="6">
    <location>
        <begin position="72"/>
        <end position="109"/>
    </location>
</feature>
<evidence type="ECO:0000313" key="8">
    <source>
        <dbReference type="EMBL" id="ODV72369.1"/>
    </source>
</evidence>
<dbReference type="GO" id="GO:0000026">
    <property type="term" value="F:alpha-1,2-mannosyltransferase activity"/>
    <property type="evidence" value="ECO:0007669"/>
    <property type="project" value="TreeGrafter"/>
</dbReference>
<dbReference type="PANTHER" id="PTHR31121:SF6">
    <property type="entry name" value="ALPHA-1,2 MANNOSYLTRANSFERASE KTR1"/>
    <property type="match status" value="1"/>
</dbReference>
<dbReference type="RefSeq" id="XP_020069408.1">
    <property type="nucleotide sequence ID" value="XM_020215463.1"/>
</dbReference>
<dbReference type="Proteomes" id="UP000094389">
    <property type="component" value="Unassembled WGS sequence"/>
</dbReference>
<comment type="similarity">
    <text evidence="2">Belongs to the glycosyltransferase 15 family.</text>
</comment>
<protein>
    <submittedName>
        <fullName evidence="8">Nucleotide-diphospho-sugar transferase</fullName>
    </submittedName>
</protein>
<feature type="compositionally biased region" description="Basic and acidic residues" evidence="6">
    <location>
        <begin position="72"/>
        <end position="81"/>
    </location>
</feature>
<evidence type="ECO:0000313" key="9">
    <source>
        <dbReference type="Proteomes" id="UP000094389"/>
    </source>
</evidence>
<dbReference type="SUPFAM" id="SSF53448">
    <property type="entry name" value="Nucleotide-diphospho-sugar transferases"/>
    <property type="match status" value="1"/>
</dbReference>
<keyword evidence="5" id="KW-0735">Signal-anchor</keyword>
<accession>A0A1E4RYL6</accession>
<name>A0A1E4RYL6_CYBJN</name>
<reference evidence="8 9" key="1">
    <citation type="journal article" date="2016" name="Proc. Natl. Acad. Sci. U.S.A.">
        <title>Comparative genomics of biotechnologically important yeasts.</title>
        <authorList>
            <person name="Riley R."/>
            <person name="Haridas S."/>
            <person name="Wolfe K.H."/>
            <person name="Lopes M.R."/>
            <person name="Hittinger C.T."/>
            <person name="Goeker M."/>
            <person name="Salamov A.A."/>
            <person name="Wisecaver J.H."/>
            <person name="Long T.M."/>
            <person name="Calvey C.H."/>
            <person name="Aerts A.L."/>
            <person name="Barry K.W."/>
            <person name="Choi C."/>
            <person name="Clum A."/>
            <person name="Coughlan A.Y."/>
            <person name="Deshpande S."/>
            <person name="Douglass A.P."/>
            <person name="Hanson S.J."/>
            <person name="Klenk H.-P."/>
            <person name="LaButti K.M."/>
            <person name="Lapidus A."/>
            <person name="Lindquist E.A."/>
            <person name="Lipzen A.M."/>
            <person name="Meier-Kolthoff J.P."/>
            <person name="Ohm R.A."/>
            <person name="Otillar R.P."/>
            <person name="Pangilinan J.L."/>
            <person name="Peng Y."/>
            <person name="Rokas A."/>
            <person name="Rosa C.A."/>
            <person name="Scheuner C."/>
            <person name="Sibirny A.A."/>
            <person name="Slot J.C."/>
            <person name="Stielow J.B."/>
            <person name="Sun H."/>
            <person name="Kurtzman C.P."/>
            <person name="Blackwell M."/>
            <person name="Grigoriev I.V."/>
            <person name="Jeffries T.W."/>
        </authorList>
    </citation>
    <scope>NUCLEOTIDE SEQUENCE [LARGE SCALE GENOMIC DNA]</scope>
    <source>
        <strain evidence="9">ATCC 18201 / CBS 1600 / BCRC 20928 / JCM 3617 / NBRC 0987 / NRRL Y-1542</strain>
    </source>
</reference>
<dbReference type="EMBL" id="KV453935">
    <property type="protein sequence ID" value="ODV72369.1"/>
    <property type="molecule type" value="Genomic_DNA"/>
</dbReference>
<evidence type="ECO:0000256" key="1">
    <source>
        <dbReference type="ARBA" id="ARBA00004606"/>
    </source>
</evidence>
<feature type="compositionally biased region" description="Basic and acidic residues" evidence="6">
    <location>
        <begin position="91"/>
        <end position="108"/>
    </location>
</feature>
<dbReference type="GeneID" id="30989859"/>
<keyword evidence="7" id="KW-1133">Transmembrane helix</keyword>
<dbReference type="InterPro" id="IPR002685">
    <property type="entry name" value="Glyco_trans_15"/>
</dbReference>
<proteinExistence type="inferred from homology"/>
<dbReference type="GO" id="GO:0016020">
    <property type="term" value="C:membrane"/>
    <property type="evidence" value="ECO:0007669"/>
    <property type="project" value="UniProtKB-SubCell"/>
</dbReference>